<evidence type="ECO:0000259" key="4">
    <source>
        <dbReference type="Pfam" id="PF01048"/>
    </source>
</evidence>
<gene>
    <name evidence="5" type="ORF">ACFSJT_01655</name>
</gene>
<dbReference type="PANTHER" id="PTHR43691:SF11">
    <property type="entry name" value="FI09636P-RELATED"/>
    <property type="match status" value="1"/>
</dbReference>
<dbReference type="EMBL" id="JBHUHY010000002">
    <property type="protein sequence ID" value="MFD2185483.1"/>
    <property type="molecule type" value="Genomic_DNA"/>
</dbReference>
<dbReference type="Pfam" id="PF01048">
    <property type="entry name" value="PNP_UDP_1"/>
    <property type="match status" value="1"/>
</dbReference>
<dbReference type="EC" id="2.4.2.3" evidence="1"/>
<accession>A0ABW5AR78</accession>
<dbReference type="PANTHER" id="PTHR43691">
    <property type="entry name" value="URIDINE PHOSPHORYLASE"/>
    <property type="match status" value="1"/>
</dbReference>
<evidence type="ECO:0000256" key="2">
    <source>
        <dbReference type="ARBA" id="ARBA00021980"/>
    </source>
</evidence>
<organism evidence="5 6">
    <name type="scientific">Aquimarina celericrescens</name>
    <dbReference type="NCBI Taxonomy" id="1964542"/>
    <lineage>
        <taxon>Bacteria</taxon>
        <taxon>Pseudomonadati</taxon>
        <taxon>Bacteroidota</taxon>
        <taxon>Flavobacteriia</taxon>
        <taxon>Flavobacteriales</taxon>
        <taxon>Flavobacteriaceae</taxon>
        <taxon>Aquimarina</taxon>
    </lineage>
</organism>
<sequence>MPIAESEFILNEDGSIYHLHLKPEHLAQTVITVGDPDRVDQVTKYFEHIEFKIQKREFQTQTGSYKGKRITVISTGIGTDNIDIVLNELDALVNIDFETREVKKKHRSLNIIRIGTSGALQSDIDIDSFLVSEMAIGFDSLLHFYDSQHILSHKISDYLVQHLKWDHNKSTPYAVSGDDNLVNLMRSDTIRTGITVTNVGFYGPQSRVLRLSLQDNDLNAKMASFSHEKKKITNLEMETAGIYGMSKLLGHRAVSMNGILANRATGKFSKNPKETVERLIKYTLDKIIAMKE</sequence>
<dbReference type="SUPFAM" id="SSF53167">
    <property type="entry name" value="Purine and uridine phosphorylases"/>
    <property type="match status" value="1"/>
</dbReference>
<evidence type="ECO:0000256" key="3">
    <source>
        <dbReference type="ARBA" id="ARBA00048447"/>
    </source>
</evidence>
<comment type="catalytic activity">
    <reaction evidence="3">
        <text>uridine + phosphate = alpha-D-ribose 1-phosphate + uracil</text>
        <dbReference type="Rhea" id="RHEA:24388"/>
        <dbReference type="ChEBI" id="CHEBI:16704"/>
        <dbReference type="ChEBI" id="CHEBI:17568"/>
        <dbReference type="ChEBI" id="CHEBI:43474"/>
        <dbReference type="ChEBI" id="CHEBI:57720"/>
        <dbReference type="EC" id="2.4.2.3"/>
    </reaction>
</comment>
<evidence type="ECO:0000313" key="5">
    <source>
        <dbReference type="EMBL" id="MFD2185483.1"/>
    </source>
</evidence>
<protein>
    <recommendedName>
        <fullName evidence="2">Uridine phosphorylase</fullName>
        <ecNumber evidence="1">2.4.2.3</ecNumber>
    </recommendedName>
</protein>
<feature type="domain" description="Nucleoside phosphorylase" evidence="4">
    <location>
        <begin position="30"/>
        <end position="267"/>
    </location>
</feature>
<reference evidence="6" key="1">
    <citation type="journal article" date="2019" name="Int. J. Syst. Evol. Microbiol.">
        <title>The Global Catalogue of Microorganisms (GCM) 10K type strain sequencing project: providing services to taxonomists for standard genome sequencing and annotation.</title>
        <authorList>
            <consortium name="The Broad Institute Genomics Platform"/>
            <consortium name="The Broad Institute Genome Sequencing Center for Infectious Disease"/>
            <person name="Wu L."/>
            <person name="Ma J."/>
        </authorList>
    </citation>
    <scope>NUCLEOTIDE SEQUENCE [LARGE SCALE GENOMIC DNA]</scope>
    <source>
        <strain evidence="6">DT92</strain>
    </source>
</reference>
<dbReference type="InterPro" id="IPR000845">
    <property type="entry name" value="Nucleoside_phosphorylase_d"/>
</dbReference>
<dbReference type="RefSeq" id="WP_378318451.1">
    <property type="nucleotide sequence ID" value="NZ_JBHUHY010000002.1"/>
</dbReference>
<name>A0ABW5AR78_9FLAO</name>
<keyword evidence="6" id="KW-1185">Reference proteome</keyword>
<evidence type="ECO:0000313" key="6">
    <source>
        <dbReference type="Proteomes" id="UP001597344"/>
    </source>
</evidence>
<dbReference type="InterPro" id="IPR035994">
    <property type="entry name" value="Nucleoside_phosphorylase_sf"/>
</dbReference>
<dbReference type="Proteomes" id="UP001597344">
    <property type="component" value="Unassembled WGS sequence"/>
</dbReference>
<comment type="caution">
    <text evidence="5">The sequence shown here is derived from an EMBL/GenBank/DDBJ whole genome shotgun (WGS) entry which is preliminary data.</text>
</comment>
<evidence type="ECO:0000256" key="1">
    <source>
        <dbReference type="ARBA" id="ARBA00011888"/>
    </source>
</evidence>
<proteinExistence type="predicted"/>
<dbReference type="Gene3D" id="3.40.50.1580">
    <property type="entry name" value="Nucleoside phosphorylase domain"/>
    <property type="match status" value="1"/>
</dbReference>
<dbReference type="CDD" id="cd00436">
    <property type="entry name" value="UP_TbUP-like"/>
    <property type="match status" value="1"/>
</dbReference>